<comment type="caution">
    <text evidence="2">The sequence shown here is derived from an EMBL/GenBank/DDBJ whole genome shotgun (WGS) entry which is preliminary data.</text>
</comment>
<sequence>MSRLRALPLALALVAAALALPGAAPVGAQDLASVRAEAVAWAVTQNGHRETGTSNCSSRITRWQRDMGLRVPPCRPWCGAFVHQAFKRAGLRLSARLIDPDRSYEDAVAGRRGLRRIPIGSVRTGDLLFFAFRPGLKASHIALVRGAPRGGVVRTVEGNISHTVRLKTRGLRYAVLAARVSG</sequence>
<reference evidence="2 3" key="1">
    <citation type="submission" date="2018-03" db="EMBL/GenBank/DDBJ databases">
        <title>Aquarubrobacter algicola gen. nov., sp. nov., a novel actinobacterium isolated from shallow eutrophic lake during the end of cyanobacterial harmful algal blooms.</title>
        <authorList>
            <person name="Chun S.J."/>
        </authorList>
    </citation>
    <scope>NUCLEOTIDE SEQUENCE [LARGE SCALE GENOMIC DNA]</scope>
    <source>
        <strain evidence="2 3">Seoho-28</strain>
    </source>
</reference>
<gene>
    <name evidence="2" type="ORF">C7Y72_01710</name>
</gene>
<name>A0A2T4UGV8_9ACTN</name>
<feature type="chain" id="PRO_5015619323" description="NlpC/P60 domain-containing protein" evidence="1">
    <location>
        <begin position="29"/>
        <end position="182"/>
    </location>
</feature>
<proteinExistence type="predicted"/>
<dbReference type="EMBL" id="PYYB01000001">
    <property type="protein sequence ID" value="PTL58457.1"/>
    <property type="molecule type" value="Genomic_DNA"/>
</dbReference>
<evidence type="ECO:0000313" key="3">
    <source>
        <dbReference type="Proteomes" id="UP000240739"/>
    </source>
</evidence>
<protein>
    <recommendedName>
        <fullName evidence="4">NlpC/P60 domain-containing protein</fullName>
    </recommendedName>
</protein>
<dbReference type="OrthoDB" id="9815778at2"/>
<evidence type="ECO:0000256" key="1">
    <source>
        <dbReference type="SAM" id="SignalP"/>
    </source>
</evidence>
<dbReference type="RefSeq" id="WP_107566895.1">
    <property type="nucleotide sequence ID" value="NZ_PYYB01000001.1"/>
</dbReference>
<keyword evidence="3" id="KW-1185">Reference proteome</keyword>
<dbReference type="SUPFAM" id="SSF54001">
    <property type="entry name" value="Cysteine proteinases"/>
    <property type="match status" value="1"/>
</dbReference>
<dbReference type="Gene3D" id="3.90.1720.10">
    <property type="entry name" value="endopeptidase domain like (from Nostoc punctiforme)"/>
    <property type="match status" value="1"/>
</dbReference>
<evidence type="ECO:0008006" key="4">
    <source>
        <dbReference type="Google" id="ProtNLM"/>
    </source>
</evidence>
<dbReference type="InterPro" id="IPR038765">
    <property type="entry name" value="Papain-like_cys_pep_sf"/>
</dbReference>
<dbReference type="Proteomes" id="UP000240739">
    <property type="component" value="Unassembled WGS sequence"/>
</dbReference>
<dbReference type="AlphaFoldDB" id="A0A2T4UGV8"/>
<accession>A0A2T4UGV8</accession>
<evidence type="ECO:0000313" key="2">
    <source>
        <dbReference type="EMBL" id="PTL58457.1"/>
    </source>
</evidence>
<keyword evidence="1" id="KW-0732">Signal</keyword>
<organism evidence="2 3">
    <name type="scientific">Paraconexibacter algicola</name>
    <dbReference type="NCBI Taxonomy" id="2133960"/>
    <lineage>
        <taxon>Bacteria</taxon>
        <taxon>Bacillati</taxon>
        <taxon>Actinomycetota</taxon>
        <taxon>Thermoleophilia</taxon>
        <taxon>Solirubrobacterales</taxon>
        <taxon>Paraconexibacteraceae</taxon>
        <taxon>Paraconexibacter</taxon>
    </lineage>
</organism>
<feature type="signal peptide" evidence="1">
    <location>
        <begin position="1"/>
        <end position="28"/>
    </location>
</feature>